<dbReference type="HOGENOM" id="CLU_1364240_0_0_11"/>
<dbReference type="Proteomes" id="UP000008229">
    <property type="component" value="Chromosome"/>
</dbReference>
<sequence length="200" mass="20364" precursor="true">MSRRLRGLLAALVACAGLLFAASTAAALTMSPSGAYVASSGTTTLTFAGTRQTLTCTGSSFGVTFDRDGTGISPRGSGRWTGCSNGLLGSASVTQTGEWDFGPQLTTVGRDTLIGWQDVLPGSAITITAGACTIVVQGVKLYGALVPGGLPISFSRDVLATLLSRITVSQAIGCSPFVTTVGLSATYSASYTLDRGFTWS</sequence>
<evidence type="ECO:0000313" key="3">
    <source>
        <dbReference type="Proteomes" id="UP000008229"/>
    </source>
</evidence>
<dbReference type="AlphaFoldDB" id="D3FD04"/>
<evidence type="ECO:0000256" key="1">
    <source>
        <dbReference type="SAM" id="SignalP"/>
    </source>
</evidence>
<evidence type="ECO:0008006" key="4">
    <source>
        <dbReference type="Google" id="ProtNLM"/>
    </source>
</evidence>
<reference evidence="2 3" key="1">
    <citation type="journal article" date="2010" name="Stand. Genomic Sci.">
        <title>Complete genome sequence of Conexibacter woesei type strain (ID131577).</title>
        <authorList>
            <person name="Pukall R."/>
            <person name="Lapidus A."/>
            <person name="Glavina Del Rio T."/>
            <person name="Copeland A."/>
            <person name="Tice H."/>
            <person name="Cheng J.-F."/>
            <person name="Lucas S."/>
            <person name="Chen F."/>
            <person name="Nolan M."/>
            <person name="Bruce D."/>
            <person name="Goodwin L."/>
            <person name="Pitluck S."/>
            <person name="Mavromatis K."/>
            <person name="Ivanova N."/>
            <person name="Ovchinnikova G."/>
            <person name="Pati A."/>
            <person name="Chen A."/>
            <person name="Palaniappan K."/>
            <person name="Land M."/>
            <person name="Hauser L."/>
            <person name="Chang Y.-J."/>
            <person name="Jeffries C.D."/>
            <person name="Chain P."/>
            <person name="Meincke L."/>
            <person name="Sims D."/>
            <person name="Brettin T."/>
            <person name="Detter J.C."/>
            <person name="Rohde M."/>
            <person name="Goeker M."/>
            <person name="Bristow J."/>
            <person name="Eisen J.A."/>
            <person name="Markowitz V."/>
            <person name="Kyrpides N.C."/>
            <person name="Klenk H.-P."/>
            <person name="Hugenholtz P."/>
        </authorList>
    </citation>
    <scope>NUCLEOTIDE SEQUENCE [LARGE SCALE GENOMIC DNA]</scope>
    <source>
        <strain evidence="3">DSM 14684 / CIP 108061 / JCM 11494 / NBRC 100937 / ID131577</strain>
    </source>
</reference>
<reference evidence="3" key="2">
    <citation type="submission" date="2010-01" db="EMBL/GenBank/DDBJ databases">
        <title>The complete genome of Conexibacter woesei DSM 14684.</title>
        <authorList>
            <consortium name="US DOE Joint Genome Institute (JGI-PGF)"/>
            <person name="Lucas S."/>
            <person name="Copeland A."/>
            <person name="Lapidus A."/>
            <person name="Glavina del Rio T."/>
            <person name="Dalin E."/>
            <person name="Tice H."/>
            <person name="Bruce D."/>
            <person name="Goodwin L."/>
            <person name="Pitluck S."/>
            <person name="Kyrpides N."/>
            <person name="Mavromatis K."/>
            <person name="Ivanova N."/>
            <person name="Mikhailova N."/>
            <person name="Chertkov O."/>
            <person name="Brettin T."/>
            <person name="Detter J.C."/>
            <person name="Han C."/>
            <person name="Larimer F."/>
            <person name="Land M."/>
            <person name="Hauser L."/>
            <person name="Markowitz V."/>
            <person name="Cheng J.-F."/>
            <person name="Hugenholtz P."/>
            <person name="Woyke T."/>
            <person name="Wu D."/>
            <person name="Pukall R."/>
            <person name="Steenblock K."/>
            <person name="Schneider S."/>
            <person name="Klenk H.-P."/>
            <person name="Eisen J.A."/>
        </authorList>
    </citation>
    <scope>NUCLEOTIDE SEQUENCE [LARGE SCALE GENOMIC DNA]</scope>
    <source>
        <strain evidence="3">DSM 14684 / CIP 108061 / JCM 11494 / NBRC 100937 / ID131577</strain>
    </source>
</reference>
<feature type="signal peptide" evidence="1">
    <location>
        <begin position="1"/>
        <end position="21"/>
    </location>
</feature>
<keyword evidence="1" id="KW-0732">Signal</keyword>
<accession>D3FD04</accession>
<feature type="chain" id="PRO_5039307320" description="Secreted protein" evidence="1">
    <location>
        <begin position="22"/>
        <end position="200"/>
    </location>
</feature>
<proteinExistence type="predicted"/>
<organism evidence="2 3">
    <name type="scientific">Conexibacter woesei (strain DSM 14684 / CCUG 47730 / CIP 108061 / JCM 11494 / NBRC 100937 / ID131577)</name>
    <dbReference type="NCBI Taxonomy" id="469383"/>
    <lineage>
        <taxon>Bacteria</taxon>
        <taxon>Bacillati</taxon>
        <taxon>Actinomycetota</taxon>
        <taxon>Thermoleophilia</taxon>
        <taxon>Solirubrobacterales</taxon>
        <taxon>Conexibacteraceae</taxon>
        <taxon>Conexibacter</taxon>
    </lineage>
</organism>
<gene>
    <name evidence="2" type="ordered locus">Cwoe_3097</name>
</gene>
<protein>
    <recommendedName>
        <fullName evidence="4">Secreted protein</fullName>
    </recommendedName>
</protein>
<name>D3FD04_CONWI</name>
<keyword evidence="3" id="KW-1185">Reference proteome</keyword>
<dbReference type="STRING" id="469383.Cwoe_3097"/>
<evidence type="ECO:0000313" key="2">
    <source>
        <dbReference type="EMBL" id="ADB51516.1"/>
    </source>
</evidence>
<dbReference type="KEGG" id="cwo:Cwoe_3097"/>
<dbReference type="RefSeq" id="WP_012934567.1">
    <property type="nucleotide sequence ID" value="NC_013739.1"/>
</dbReference>
<dbReference type="EMBL" id="CP001854">
    <property type="protein sequence ID" value="ADB51516.1"/>
    <property type="molecule type" value="Genomic_DNA"/>
</dbReference>